<name>A0A3B1CJF5_9ZZZZ</name>
<dbReference type="EMBL" id="UOGF01000038">
    <property type="protein sequence ID" value="VAX28372.1"/>
    <property type="molecule type" value="Genomic_DNA"/>
</dbReference>
<organism evidence="1">
    <name type="scientific">hydrothermal vent metagenome</name>
    <dbReference type="NCBI Taxonomy" id="652676"/>
    <lineage>
        <taxon>unclassified sequences</taxon>
        <taxon>metagenomes</taxon>
        <taxon>ecological metagenomes</taxon>
    </lineage>
</organism>
<accession>A0A3B1CJF5</accession>
<protein>
    <submittedName>
        <fullName evidence="1">Uncharacterized protein</fullName>
    </submittedName>
</protein>
<evidence type="ECO:0000313" key="1">
    <source>
        <dbReference type="EMBL" id="VAX28372.1"/>
    </source>
</evidence>
<proteinExistence type="predicted"/>
<dbReference type="AlphaFoldDB" id="A0A3B1CJF5"/>
<reference evidence="1" key="1">
    <citation type="submission" date="2018-06" db="EMBL/GenBank/DDBJ databases">
        <authorList>
            <person name="Zhirakovskaya E."/>
        </authorList>
    </citation>
    <scope>NUCLEOTIDE SEQUENCE</scope>
</reference>
<dbReference type="Gene3D" id="3.20.20.140">
    <property type="entry name" value="Metal-dependent hydrolases"/>
    <property type="match status" value="1"/>
</dbReference>
<sequence>MTYAEVIAAATINAAQTIGLTQKVGSNKVGKEESTEREYALN</sequence>
<gene>
    <name evidence="1" type="ORF">MNBD_NITROSPIRAE01-567</name>
</gene>